<dbReference type="EMBL" id="DSVQ01000019">
    <property type="protein sequence ID" value="HGT41047.1"/>
    <property type="molecule type" value="Genomic_DNA"/>
</dbReference>
<reference evidence="7" key="1">
    <citation type="journal article" date="2020" name="mSystems">
        <title>Genome- and Community-Level Interaction Insights into Carbon Utilization and Element Cycling Functions of Hydrothermarchaeota in Hydrothermal Sediment.</title>
        <authorList>
            <person name="Zhou Z."/>
            <person name="Liu Y."/>
            <person name="Xu W."/>
            <person name="Pan J."/>
            <person name="Luo Z.H."/>
            <person name="Li M."/>
        </authorList>
    </citation>
    <scope>NUCLEOTIDE SEQUENCE [LARGE SCALE GENOMIC DNA]</scope>
    <source>
        <strain evidence="7">SpSt-508</strain>
    </source>
</reference>
<dbReference type="InterPro" id="IPR015179">
    <property type="entry name" value="A-amylase/a-glucTrfase_C"/>
</dbReference>
<dbReference type="PANTHER" id="PTHR41695:SF1">
    <property type="entry name" value="1,4-ALPHA-GLUCAN BRANCHING ENZYME TK1436"/>
    <property type="match status" value="1"/>
</dbReference>
<dbReference type="InterPro" id="IPR011013">
    <property type="entry name" value="Gal_mutarotase_sf_dom"/>
</dbReference>
<dbReference type="Gene3D" id="3.20.110.20">
    <property type="match status" value="1"/>
</dbReference>
<dbReference type="GO" id="GO:0030246">
    <property type="term" value="F:carbohydrate binding"/>
    <property type="evidence" value="ECO:0007669"/>
    <property type="project" value="InterPro"/>
</dbReference>
<dbReference type="InterPro" id="IPR028995">
    <property type="entry name" value="Glyco_hydro_57/38_cen_sf"/>
</dbReference>
<evidence type="ECO:0000259" key="4">
    <source>
        <dbReference type="Pfam" id="PF03065"/>
    </source>
</evidence>
<sequence>MAARVRLILVLHNHQPIGNFDDVCERALVDSYAPFLDVLEEFPELPVVLHNSGSLFEWLEQQHPEHIARLRKLVERGQIELLGGPFYEPILSGLPRRDRIGQIRAYSQVLEQTFGVAIRGMWVPERVWEQAFASDLAEAGIEYTLLDDTHFRNAGLGDDELHGYYLTENDGQVVKVFAGSERLRYLIPFADPYHTVEYCRTIADRCPHPVLVFGDDGEKFGTWPGTKDLVYGQQWLRRFFQALREHQSWLKVTTLAEAVDHVSPLGTQYLPDASYREMTEWALPTEQQRHYRRLKEGLERQPDWPRIRPFFRAGSWRNFLVKYPEAREMYTRMLQVSRKLAELTDSSREPRHSTGRRIDDAHASGGGVHLLAGRTGTTASPSLLSPAARRTLLSEARRRLYRAQCNCPYWHGAFGGLYLPHLRNAVYKELIQADTLLEQLAGNTAPWLRIDAHDFNCDARKELCLASDRLAAYLAPGRGGHLYELDLRALAVNLLATLNRRPEPYHDRIRECAGQGQESATGGGVDPQGGIRFKQPDLDRKLQYDRWPRKSLVDHFLQPTLAFEEFANGIGHIGDFAQGVYQAVLRRSARRVEGRQWREGKLGPYAIRVTKTVAMSLDNTGILEISYELENLPAELPIHFGVEFNFAALAGGAPDRYFYDERGRQLGLLDAQQNLGRMSRLGLVDEWLGLDIALETSQPCGFWTMPIQTVSQSESGFELVHQSCAVLPHWEFIAPSDGRWSVQLTLSFDTSAAQARKLADCNPPISQQEVPAAEAHSPAGPAAADRR</sequence>
<dbReference type="SUPFAM" id="SSF88688">
    <property type="entry name" value="Families 57/38 glycoside transferase middle domain"/>
    <property type="match status" value="2"/>
</dbReference>
<dbReference type="GO" id="GO:0003844">
    <property type="term" value="F:1,4-alpha-glucan branching enzyme activity"/>
    <property type="evidence" value="ECO:0007669"/>
    <property type="project" value="InterPro"/>
</dbReference>
<organism evidence="7">
    <name type="scientific">Schlesneria paludicola</name>
    <dbReference type="NCBI Taxonomy" id="360056"/>
    <lineage>
        <taxon>Bacteria</taxon>
        <taxon>Pseudomonadati</taxon>
        <taxon>Planctomycetota</taxon>
        <taxon>Planctomycetia</taxon>
        <taxon>Planctomycetales</taxon>
        <taxon>Planctomycetaceae</taxon>
        <taxon>Schlesneria</taxon>
    </lineage>
</organism>
<accession>A0A7C4QQJ4</accession>
<dbReference type="InterPro" id="IPR015178">
    <property type="entry name" value="A-amylase/a-glucTrfase_central"/>
</dbReference>
<name>A0A7C4QQJ4_9PLAN</name>
<keyword evidence="2" id="KW-0119">Carbohydrate metabolism</keyword>
<dbReference type="Pfam" id="PF09094">
    <property type="entry name" value="AmyA-A_glucT_m"/>
    <property type="match status" value="2"/>
</dbReference>
<dbReference type="AlphaFoldDB" id="A0A7C4QQJ4"/>
<feature type="region of interest" description="Disordered" evidence="3">
    <location>
        <begin position="763"/>
        <end position="787"/>
    </location>
</feature>
<protein>
    <submittedName>
        <fullName evidence="7">DUF1926 domain-containing protein</fullName>
    </submittedName>
</protein>
<dbReference type="InterPro" id="IPR004300">
    <property type="entry name" value="Glyco_hydro_57_N"/>
</dbReference>
<comment type="caution">
    <text evidence="7">The sequence shown here is derived from an EMBL/GenBank/DDBJ whole genome shotgun (WGS) entry which is preliminary data.</text>
</comment>
<feature type="domain" description="Alpha-amylase/4-alpha-glucanotransferase central" evidence="5">
    <location>
        <begin position="393"/>
        <end position="437"/>
    </location>
</feature>
<dbReference type="InterPro" id="IPR011330">
    <property type="entry name" value="Glyco_hydro/deAcase_b/a-brl"/>
</dbReference>
<evidence type="ECO:0000259" key="6">
    <source>
        <dbReference type="Pfam" id="PF09095"/>
    </source>
</evidence>
<feature type="domain" description="Alpha-amylase/4-alpha-glucanotransferase C-terminal" evidence="6">
    <location>
        <begin position="454"/>
        <end position="744"/>
    </location>
</feature>
<gene>
    <name evidence="7" type="ORF">ENS64_17515</name>
</gene>
<feature type="compositionally biased region" description="Low complexity" evidence="3">
    <location>
        <begin position="771"/>
        <end position="787"/>
    </location>
</feature>
<dbReference type="Gene3D" id="2.70.98.10">
    <property type="match status" value="1"/>
</dbReference>
<dbReference type="Pfam" id="PF09095">
    <property type="entry name" value="AmyA-gluTrfs_C"/>
    <property type="match status" value="1"/>
</dbReference>
<evidence type="ECO:0000256" key="3">
    <source>
        <dbReference type="SAM" id="MobiDB-lite"/>
    </source>
</evidence>
<dbReference type="GO" id="GO:0005576">
    <property type="term" value="C:extracellular region"/>
    <property type="evidence" value="ECO:0007669"/>
    <property type="project" value="TreeGrafter"/>
</dbReference>
<dbReference type="SUPFAM" id="SSF88713">
    <property type="entry name" value="Glycoside hydrolase/deacetylase"/>
    <property type="match status" value="1"/>
</dbReference>
<evidence type="ECO:0000313" key="7">
    <source>
        <dbReference type="EMBL" id="HGT41047.1"/>
    </source>
</evidence>
<dbReference type="InterPro" id="IPR040042">
    <property type="entry name" value="Branching_enz_MT3115-like"/>
</dbReference>
<evidence type="ECO:0000259" key="5">
    <source>
        <dbReference type="Pfam" id="PF09094"/>
    </source>
</evidence>
<feature type="domain" description="Alpha-amylase/4-alpha-glucanotransferase central" evidence="5">
    <location>
        <begin position="314"/>
        <end position="347"/>
    </location>
</feature>
<dbReference type="CDD" id="cd10793">
    <property type="entry name" value="GH57N_TLGT_like"/>
    <property type="match status" value="1"/>
</dbReference>
<dbReference type="Pfam" id="PF03065">
    <property type="entry name" value="Glyco_hydro_57"/>
    <property type="match status" value="1"/>
</dbReference>
<dbReference type="PANTHER" id="PTHR41695">
    <property type="entry name" value="1,4-ALPHA-GLUCAN BRANCHING ENZYME RV3031-RELATED"/>
    <property type="match status" value="1"/>
</dbReference>
<evidence type="ECO:0000256" key="2">
    <source>
        <dbReference type="ARBA" id="ARBA00023277"/>
    </source>
</evidence>
<dbReference type="SUPFAM" id="SSF74650">
    <property type="entry name" value="Galactose mutarotase-like"/>
    <property type="match status" value="1"/>
</dbReference>
<dbReference type="GO" id="GO:0030979">
    <property type="term" value="P:alpha-glucan biosynthetic process"/>
    <property type="evidence" value="ECO:0007669"/>
    <property type="project" value="InterPro"/>
</dbReference>
<evidence type="ECO:0000256" key="1">
    <source>
        <dbReference type="ARBA" id="ARBA00006821"/>
    </source>
</evidence>
<dbReference type="InterPro" id="IPR014718">
    <property type="entry name" value="GH-type_carb-bd"/>
</dbReference>
<comment type="similarity">
    <text evidence="1">Belongs to the glycosyl hydrolase 57 family.</text>
</comment>
<feature type="domain" description="Glycoside hydrolase family 57 N-terminal" evidence="4">
    <location>
        <begin position="8"/>
        <end position="270"/>
    </location>
</feature>
<proteinExistence type="inferred from homology"/>